<dbReference type="SUPFAM" id="SSF53659">
    <property type="entry name" value="Isocitrate/Isopropylmalate dehydrogenase-like"/>
    <property type="match status" value="1"/>
</dbReference>
<dbReference type="Pfam" id="PF01575">
    <property type="entry name" value="MaoC_dehydratas"/>
    <property type="match status" value="1"/>
</dbReference>
<evidence type="ECO:0000256" key="2">
    <source>
        <dbReference type="ARBA" id="ARBA00023315"/>
    </source>
</evidence>
<dbReference type="CDD" id="cd03449">
    <property type="entry name" value="R_hydratase"/>
    <property type="match status" value="1"/>
</dbReference>
<feature type="domain" description="Phosphate acetyl/butaryl transferase" evidence="3">
    <location>
        <begin position="245"/>
        <end position="460"/>
    </location>
</feature>
<protein>
    <submittedName>
        <fullName evidence="5">Bifunctional enoyl-CoA hydratase/phosphate acetyltransferase</fullName>
    </submittedName>
</protein>
<dbReference type="InterPro" id="IPR050500">
    <property type="entry name" value="Phos_Acetyltrans/Butyryltrans"/>
</dbReference>
<evidence type="ECO:0000256" key="1">
    <source>
        <dbReference type="ARBA" id="ARBA00022679"/>
    </source>
</evidence>
<accession>A0ABW0T173</accession>
<evidence type="ECO:0000313" key="5">
    <source>
        <dbReference type="EMBL" id="MFC5582750.1"/>
    </source>
</evidence>
<gene>
    <name evidence="5" type="ORF">ACFPPB_16640</name>
</gene>
<organism evidence="5 6">
    <name type="scientific">Rhodanobacter terrae</name>
    <dbReference type="NCBI Taxonomy" id="418647"/>
    <lineage>
        <taxon>Bacteria</taxon>
        <taxon>Pseudomonadati</taxon>
        <taxon>Pseudomonadota</taxon>
        <taxon>Gammaproteobacteria</taxon>
        <taxon>Lysobacterales</taxon>
        <taxon>Rhodanobacteraceae</taxon>
        <taxon>Rhodanobacter</taxon>
    </lineage>
</organism>
<sequence>MNALPIDTSGFIENRTFDEIEVGDHASLVRTLGRRDIELFAAMSGDVNPAHMDPVYARTDMFHRVIAHGMWGGALISAVLGTELPGPGTIYLSQDLHFQAPVGLGDTITVTVTAKEKIAQRQCIVFDCRCSNQKGEEVILGTAEVKAPLEKIRRPRIELPEIRLGNHDRFRELMARAAFGASMATAVVHPCDGVSLRAALDAAKAGLIVPILVGPTAKIQAAAKQAGLDIGALRIVDAPHSHAAAAAAVALVRNGEARLLMKGSLHTDELMHAVVAADSGLRTDRRLSHVYLMDVPDCPRPLLVTDAAINIAPTLAEKRDIIQNAIDLAHIMGLAKPRVAVLSAVETVNPAIPSTVDAAALCKMAERGQITGGLVDGPLAFDNAISAEAAREKGIVSPVAGMADILVVPDLESGNMLAKQLTFLAGADAAGIVMGARVPIILTSRADSSRTHVASCAVAVLVARSRGGRPLPVPVEA</sequence>
<dbReference type="NCBIfam" id="NF006045">
    <property type="entry name" value="PRK08190.1"/>
    <property type="match status" value="1"/>
</dbReference>
<dbReference type="PANTHER" id="PTHR43356:SF2">
    <property type="entry name" value="PHOSPHATE ACETYLTRANSFERASE"/>
    <property type="match status" value="1"/>
</dbReference>
<dbReference type="Gene3D" id="3.40.718.10">
    <property type="entry name" value="Isopropylmalate Dehydrogenase"/>
    <property type="match status" value="1"/>
</dbReference>
<evidence type="ECO:0000259" key="4">
    <source>
        <dbReference type="Pfam" id="PF01575"/>
    </source>
</evidence>
<dbReference type="InterPro" id="IPR002539">
    <property type="entry name" value="MaoC-like_dom"/>
</dbReference>
<dbReference type="PANTHER" id="PTHR43356">
    <property type="entry name" value="PHOSPHATE ACETYLTRANSFERASE"/>
    <property type="match status" value="1"/>
</dbReference>
<evidence type="ECO:0000259" key="3">
    <source>
        <dbReference type="Pfam" id="PF01515"/>
    </source>
</evidence>
<dbReference type="RefSeq" id="WP_377329132.1">
    <property type="nucleotide sequence ID" value="NZ_JBHSNG010000023.1"/>
</dbReference>
<feature type="domain" description="MaoC-like" evidence="4">
    <location>
        <begin position="30"/>
        <end position="125"/>
    </location>
</feature>
<dbReference type="Gene3D" id="3.10.129.10">
    <property type="entry name" value="Hotdog Thioesterase"/>
    <property type="match status" value="1"/>
</dbReference>
<keyword evidence="2" id="KW-0012">Acyltransferase</keyword>
<name>A0ABW0T173_9GAMM</name>
<keyword evidence="1" id="KW-0808">Transferase</keyword>
<proteinExistence type="predicted"/>
<reference evidence="6" key="1">
    <citation type="journal article" date="2019" name="Int. J. Syst. Evol. Microbiol.">
        <title>The Global Catalogue of Microorganisms (GCM) 10K type strain sequencing project: providing services to taxonomists for standard genome sequencing and annotation.</title>
        <authorList>
            <consortium name="The Broad Institute Genomics Platform"/>
            <consortium name="The Broad Institute Genome Sequencing Center for Infectious Disease"/>
            <person name="Wu L."/>
            <person name="Ma J."/>
        </authorList>
    </citation>
    <scope>NUCLEOTIDE SEQUENCE [LARGE SCALE GENOMIC DNA]</scope>
    <source>
        <strain evidence="6">CGMCC 1.13587</strain>
    </source>
</reference>
<keyword evidence="6" id="KW-1185">Reference proteome</keyword>
<dbReference type="InterPro" id="IPR029069">
    <property type="entry name" value="HotDog_dom_sf"/>
</dbReference>
<dbReference type="SUPFAM" id="SSF54637">
    <property type="entry name" value="Thioesterase/thiol ester dehydrase-isomerase"/>
    <property type="match status" value="1"/>
</dbReference>
<dbReference type="InterPro" id="IPR002505">
    <property type="entry name" value="PTA_PTB"/>
</dbReference>
<evidence type="ECO:0000313" key="6">
    <source>
        <dbReference type="Proteomes" id="UP001596111"/>
    </source>
</evidence>
<dbReference type="Proteomes" id="UP001596111">
    <property type="component" value="Unassembled WGS sequence"/>
</dbReference>
<dbReference type="Pfam" id="PF01515">
    <property type="entry name" value="PTA_PTB"/>
    <property type="match status" value="1"/>
</dbReference>
<dbReference type="EMBL" id="JBHSNG010000023">
    <property type="protein sequence ID" value="MFC5582750.1"/>
    <property type="molecule type" value="Genomic_DNA"/>
</dbReference>
<dbReference type="NCBIfam" id="NF008852">
    <property type="entry name" value="PRK11890.1"/>
    <property type="match status" value="1"/>
</dbReference>
<comment type="caution">
    <text evidence="5">The sequence shown here is derived from an EMBL/GenBank/DDBJ whole genome shotgun (WGS) entry which is preliminary data.</text>
</comment>